<keyword evidence="5" id="KW-0012">Acyltransferase</keyword>
<evidence type="ECO:0000256" key="6">
    <source>
        <dbReference type="ARBA" id="ARBA00030797"/>
    </source>
</evidence>
<dbReference type="PROSITE" id="PS51733">
    <property type="entry name" value="BPL_LPL_CATALYTIC"/>
    <property type="match status" value="1"/>
</dbReference>
<sequence>MSVVVRCWYLGRVGYSRALQLQESLVHINRRRENKCPAHTILMLEHDPVYTVGVRTSLYAHDQEKLQKTGAQFVKTNRGGLITYHGPGQLTVYPIISLRGAEVLGKGIRWFVSALEQSGFDLCRGILGDRIVKGSILFPESVGATGVWFNKHNKILSIGIRRAGDVIYHGVGLNCTNEPLKWFDNIVPCGLPECKMTSLQSIAGKEFTPAEVAPQFSERLFANLFNPKCDLEFTYSDFLSEDKSLPWEKVVQFVLDDADFRTKKLPRQEYEENR</sequence>
<comment type="similarity">
    <text evidence="2">Belongs to the LipB family.</text>
</comment>
<keyword evidence="4" id="KW-0808">Transferase</keyword>
<evidence type="ECO:0000256" key="1">
    <source>
        <dbReference type="ARBA" id="ARBA00004821"/>
    </source>
</evidence>
<accession>A0A5K3EPC8</accession>
<evidence type="ECO:0000313" key="9">
    <source>
        <dbReference type="WBParaSite" id="MCU_002103-RA"/>
    </source>
</evidence>
<evidence type="ECO:0000256" key="5">
    <source>
        <dbReference type="ARBA" id="ARBA00023315"/>
    </source>
</evidence>
<dbReference type="WBParaSite" id="MCU_002103-RA">
    <property type="protein sequence ID" value="MCU_002103-RA"/>
    <property type="gene ID" value="MCU_002103"/>
</dbReference>
<reference evidence="9" key="1">
    <citation type="submission" date="2019-11" db="UniProtKB">
        <authorList>
            <consortium name="WormBaseParasite"/>
        </authorList>
    </citation>
    <scope>IDENTIFICATION</scope>
</reference>
<dbReference type="PANTHER" id="PTHR10993">
    <property type="entry name" value="OCTANOYLTRANSFERASE"/>
    <property type="match status" value="1"/>
</dbReference>
<dbReference type="EC" id="2.3.1.181" evidence="3"/>
<feature type="domain" description="BPL/LPL catalytic" evidence="8">
    <location>
        <begin position="35"/>
        <end position="228"/>
    </location>
</feature>
<dbReference type="SUPFAM" id="SSF55681">
    <property type="entry name" value="Class II aaRS and biotin synthetases"/>
    <property type="match status" value="1"/>
</dbReference>
<evidence type="ECO:0000256" key="7">
    <source>
        <dbReference type="ARBA" id="ARBA00033331"/>
    </source>
</evidence>
<dbReference type="InterPro" id="IPR004143">
    <property type="entry name" value="BPL_LPL_catalytic"/>
</dbReference>
<dbReference type="PROSITE" id="PS01313">
    <property type="entry name" value="LIPB"/>
    <property type="match status" value="1"/>
</dbReference>
<organism evidence="9">
    <name type="scientific">Mesocestoides corti</name>
    <name type="common">Flatworm</name>
    <dbReference type="NCBI Taxonomy" id="53468"/>
    <lineage>
        <taxon>Eukaryota</taxon>
        <taxon>Metazoa</taxon>
        <taxon>Spiralia</taxon>
        <taxon>Lophotrochozoa</taxon>
        <taxon>Platyhelminthes</taxon>
        <taxon>Cestoda</taxon>
        <taxon>Eucestoda</taxon>
        <taxon>Cyclophyllidea</taxon>
        <taxon>Mesocestoididae</taxon>
        <taxon>Mesocestoides</taxon>
    </lineage>
</organism>
<name>A0A5K3EPC8_MESCO</name>
<dbReference type="Gene3D" id="3.30.930.10">
    <property type="entry name" value="Bira Bifunctional Protein, Domain 2"/>
    <property type="match status" value="1"/>
</dbReference>
<dbReference type="InterPro" id="IPR045864">
    <property type="entry name" value="aa-tRNA-synth_II/BPL/LPL"/>
</dbReference>
<dbReference type="CDD" id="cd16444">
    <property type="entry name" value="LipB"/>
    <property type="match status" value="1"/>
</dbReference>
<dbReference type="GO" id="GO:0033819">
    <property type="term" value="F:lipoyl(octanoyl) transferase activity"/>
    <property type="evidence" value="ECO:0007669"/>
    <property type="project" value="UniProtKB-EC"/>
</dbReference>
<dbReference type="Pfam" id="PF21948">
    <property type="entry name" value="LplA-B_cat"/>
    <property type="match status" value="1"/>
</dbReference>
<dbReference type="AlphaFoldDB" id="A0A5K3EPC8"/>
<protein>
    <recommendedName>
        <fullName evidence="3">lipoyl(octanoyl) transferase</fullName>
        <ecNumber evidence="3">2.3.1.181</ecNumber>
    </recommendedName>
    <alternativeName>
        <fullName evidence="6">Lipoate-protein ligase B</fullName>
    </alternativeName>
    <alternativeName>
        <fullName evidence="7">Lipoyl/octanoyl transferase</fullName>
    </alternativeName>
</protein>
<evidence type="ECO:0000259" key="8">
    <source>
        <dbReference type="PROSITE" id="PS51733"/>
    </source>
</evidence>
<dbReference type="UniPathway" id="UPA00538">
    <property type="reaction ID" value="UER00592"/>
</dbReference>
<evidence type="ECO:0000256" key="4">
    <source>
        <dbReference type="ARBA" id="ARBA00022679"/>
    </source>
</evidence>
<evidence type="ECO:0000256" key="2">
    <source>
        <dbReference type="ARBA" id="ARBA00007907"/>
    </source>
</evidence>
<dbReference type="InterPro" id="IPR000544">
    <property type="entry name" value="Octanoyltransferase"/>
</dbReference>
<proteinExistence type="inferred from homology"/>
<comment type="pathway">
    <text evidence="1">Protein modification; protein lipoylation via endogenous pathway; protein N(6)-(lipoyl)lysine from octanoyl-[acyl-carrier-protein]: step 1/2.</text>
</comment>
<dbReference type="GO" id="GO:0009249">
    <property type="term" value="P:protein lipoylation"/>
    <property type="evidence" value="ECO:0007669"/>
    <property type="project" value="InterPro"/>
</dbReference>
<dbReference type="NCBIfam" id="TIGR00214">
    <property type="entry name" value="lipB"/>
    <property type="match status" value="1"/>
</dbReference>
<dbReference type="PANTHER" id="PTHR10993:SF7">
    <property type="entry name" value="LIPOYLTRANSFERASE 2, MITOCHONDRIAL-RELATED"/>
    <property type="match status" value="1"/>
</dbReference>
<dbReference type="InterPro" id="IPR020605">
    <property type="entry name" value="Octanoyltransferase_CS"/>
</dbReference>
<evidence type="ECO:0000256" key="3">
    <source>
        <dbReference type="ARBA" id="ARBA00012334"/>
    </source>
</evidence>